<comment type="caution">
    <text evidence="1">The sequence shown here is derived from an EMBL/GenBank/DDBJ whole genome shotgun (WGS) entry which is preliminary data.</text>
</comment>
<evidence type="ECO:0008006" key="3">
    <source>
        <dbReference type="Google" id="ProtNLM"/>
    </source>
</evidence>
<accession>A0AAW1YDA6</accession>
<reference evidence="1 2" key="1">
    <citation type="journal article" date="2023" name="G3 (Bethesda)">
        <title>A chromosome-length genome assembly and annotation of blackberry (Rubus argutus, cv. 'Hillquist').</title>
        <authorList>
            <person name="Bruna T."/>
            <person name="Aryal R."/>
            <person name="Dudchenko O."/>
            <person name="Sargent D.J."/>
            <person name="Mead D."/>
            <person name="Buti M."/>
            <person name="Cavallini A."/>
            <person name="Hytonen T."/>
            <person name="Andres J."/>
            <person name="Pham M."/>
            <person name="Weisz D."/>
            <person name="Mascagni F."/>
            <person name="Usai G."/>
            <person name="Natali L."/>
            <person name="Bassil N."/>
            <person name="Fernandez G.E."/>
            <person name="Lomsadze A."/>
            <person name="Armour M."/>
            <person name="Olukolu B."/>
            <person name="Poorten T."/>
            <person name="Britton C."/>
            <person name="Davik J."/>
            <person name="Ashrafi H."/>
            <person name="Aiden E.L."/>
            <person name="Borodovsky M."/>
            <person name="Worthington M."/>
        </authorList>
    </citation>
    <scope>NUCLEOTIDE SEQUENCE [LARGE SCALE GENOMIC DNA]</scope>
    <source>
        <strain evidence="1">PI 553951</strain>
    </source>
</reference>
<keyword evidence="2" id="KW-1185">Reference proteome</keyword>
<dbReference type="AlphaFoldDB" id="A0AAW1YDA6"/>
<name>A0AAW1YDA6_RUBAR</name>
<organism evidence="1 2">
    <name type="scientific">Rubus argutus</name>
    <name type="common">Southern blackberry</name>
    <dbReference type="NCBI Taxonomy" id="59490"/>
    <lineage>
        <taxon>Eukaryota</taxon>
        <taxon>Viridiplantae</taxon>
        <taxon>Streptophyta</taxon>
        <taxon>Embryophyta</taxon>
        <taxon>Tracheophyta</taxon>
        <taxon>Spermatophyta</taxon>
        <taxon>Magnoliopsida</taxon>
        <taxon>eudicotyledons</taxon>
        <taxon>Gunneridae</taxon>
        <taxon>Pentapetalae</taxon>
        <taxon>rosids</taxon>
        <taxon>fabids</taxon>
        <taxon>Rosales</taxon>
        <taxon>Rosaceae</taxon>
        <taxon>Rosoideae</taxon>
        <taxon>Rosoideae incertae sedis</taxon>
        <taxon>Rubus</taxon>
    </lineage>
</organism>
<proteinExistence type="predicted"/>
<gene>
    <name evidence="1" type="ORF">M0R45_012329</name>
</gene>
<sequence length="82" mass="9435">MGLCFSKSHSHDIPISSSSIHHLIATRKQYPTEPITRTRLTSQLLRPNPARIRQQEEEEEALLARAPRLLRLDKFWASLASM</sequence>
<evidence type="ECO:0000313" key="2">
    <source>
        <dbReference type="Proteomes" id="UP001457282"/>
    </source>
</evidence>
<dbReference type="Proteomes" id="UP001457282">
    <property type="component" value="Unassembled WGS sequence"/>
</dbReference>
<dbReference type="EMBL" id="JBEDUW010000002">
    <property type="protein sequence ID" value="KAK9946887.1"/>
    <property type="molecule type" value="Genomic_DNA"/>
</dbReference>
<protein>
    <recommendedName>
        <fullName evidence="3">AC4</fullName>
    </recommendedName>
</protein>
<evidence type="ECO:0000313" key="1">
    <source>
        <dbReference type="EMBL" id="KAK9946887.1"/>
    </source>
</evidence>